<dbReference type="KEGG" id="mgad:MGAD_40300"/>
<dbReference type="Pfam" id="PF00155">
    <property type="entry name" value="Aminotran_1_2"/>
    <property type="match status" value="1"/>
</dbReference>
<dbReference type="PANTHER" id="PTHR46577:SF1">
    <property type="entry name" value="HTH-TYPE TRANSCRIPTIONAL REGULATORY PROTEIN GABR"/>
    <property type="match status" value="1"/>
</dbReference>
<keyword evidence="4" id="KW-0238">DNA-binding</keyword>
<keyword evidence="3" id="KW-0805">Transcription regulation</keyword>
<organism evidence="7 8">
    <name type="scientific">Mycolicibacterium gadium</name>
    <name type="common">Mycobacterium gadium</name>
    <dbReference type="NCBI Taxonomy" id="1794"/>
    <lineage>
        <taxon>Bacteria</taxon>
        <taxon>Bacillati</taxon>
        <taxon>Actinomycetota</taxon>
        <taxon>Actinomycetes</taxon>
        <taxon>Mycobacteriales</taxon>
        <taxon>Mycobacteriaceae</taxon>
        <taxon>Mycolicibacterium</taxon>
    </lineage>
</organism>
<evidence type="ECO:0000256" key="5">
    <source>
        <dbReference type="ARBA" id="ARBA00023163"/>
    </source>
</evidence>
<dbReference type="AlphaFoldDB" id="A0A7I7WSF5"/>
<dbReference type="InterPro" id="IPR036388">
    <property type="entry name" value="WH-like_DNA-bd_sf"/>
</dbReference>
<evidence type="ECO:0000313" key="8">
    <source>
        <dbReference type="Proteomes" id="UP000466187"/>
    </source>
</evidence>
<dbReference type="Gene3D" id="3.40.640.10">
    <property type="entry name" value="Type I PLP-dependent aspartate aminotransferase-like (Major domain)"/>
    <property type="match status" value="1"/>
</dbReference>
<dbReference type="InterPro" id="IPR051446">
    <property type="entry name" value="HTH_trans_reg/aminotransferase"/>
</dbReference>
<dbReference type="GO" id="GO:0030170">
    <property type="term" value="F:pyridoxal phosphate binding"/>
    <property type="evidence" value="ECO:0007669"/>
    <property type="project" value="InterPro"/>
</dbReference>
<reference evidence="7 8" key="1">
    <citation type="journal article" date="2019" name="Emerg. Microbes Infect.">
        <title>Comprehensive subspecies identification of 175 nontuberculous mycobacteria species based on 7547 genomic profiles.</title>
        <authorList>
            <person name="Matsumoto Y."/>
            <person name="Kinjo T."/>
            <person name="Motooka D."/>
            <person name="Nabeya D."/>
            <person name="Jung N."/>
            <person name="Uechi K."/>
            <person name="Horii T."/>
            <person name="Iida T."/>
            <person name="Fujita J."/>
            <person name="Nakamura S."/>
        </authorList>
    </citation>
    <scope>NUCLEOTIDE SEQUENCE [LARGE SCALE GENOMIC DNA]</scope>
    <source>
        <strain evidence="7 8">JCM 12688</strain>
    </source>
</reference>
<dbReference type="SUPFAM" id="SSF46785">
    <property type="entry name" value="Winged helix' DNA-binding domain"/>
    <property type="match status" value="1"/>
</dbReference>
<dbReference type="InterPro" id="IPR004839">
    <property type="entry name" value="Aminotransferase_I/II_large"/>
</dbReference>
<evidence type="ECO:0000256" key="3">
    <source>
        <dbReference type="ARBA" id="ARBA00023015"/>
    </source>
</evidence>
<dbReference type="PANTHER" id="PTHR46577">
    <property type="entry name" value="HTH-TYPE TRANSCRIPTIONAL REGULATORY PROTEIN GABR"/>
    <property type="match status" value="1"/>
</dbReference>
<sequence>MGATLMTTSGTTSGPELLVELDRTAPASLHHQLANGLRDAIRTGRLAPHTRLPSSRVLAADLNVSRRLVVDAYSQLVAEGFLLSTRGSGTRVATVDVATAPTYRSAEPPRFDVDFFPGSPDLSSFPRQAWLRALRQGLAGLESDAFGYVTPQGLLETRVAIADYLRRTRGVLADPQHIVISSGVTQAIALLGQTLRTTPLAMEDPGFWQHRKILQHNGVEPIPVPVDDEGIDVDALASSGAEAVLTTPAHQSPTGVVLSAPRRTALMEWARAGHLVIEDDYDAEYRYDRAPVGSLQGMAPDRVVYVGSTSKTLAPGLRIGWMVLPPHLAKAVISSKWLADTGGSVMDQVAFAQFLTSGEYDRHLRQMRKRYQTRRAALLDALARHLPDATVLGAAAGVHLTVRFPDTFPLDTLVAHAKKVRVRVEPVARCYAEPDTAPPGLLLGYANLTESQIERGVRELARALR</sequence>
<keyword evidence="2" id="KW-0663">Pyridoxal phosphate</keyword>
<dbReference type="GO" id="GO:0003700">
    <property type="term" value="F:DNA-binding transcription factor activity"/>
    <property type="evidence" value="ECO:0007669"/>
    <property type="project" value="InterPro"/>
</dbReference>
<evidence type="ECO:0000256" key="2">
    <source>
        <dbReference type="ARBA" id="ARBA00022898"/>
    </source>
</evidence>
<accession>A0A7I7WSF5</accession>
<protein>
    <submittedName>
        <fullName evidence="7">GntR family transcriptional regulator</fullName>
    </submittedName>
</protein>
<evidence type="ECO:0000256" key="1">
    <source>
        <dbReference type="ARBA" id="ARBA00005384"/>
    </source>
</evidence>
<dbReference type="CDD" id="cd00609">
    <property type="entry name" value="AAT_like"/>
    <property type="match status" value="1"/>
</dbReference>
<keyword evidence="5" id="KW-0804">Transcription</keyword>
<evidence type="ECO:0000313" key="7">
    <source>
        <dbReference type="EMBL" id="BBZ19695.1"/>
    </source>
</evidence>
<dbReference type="InterPro" id="IPR000524">
    <property type="entry name" value="Tscrpt_reg_HTH_GntR"/>
</dbReference>
<comment type="similarity">
    <text evidence="1">In the C-terminal section; belongs to the class-I pyridoxal-phosphate-dependent aminotransferase family.</text>
</comment>
<dbReference type="SUPFAM" id="SSF53383">
    <property type="entry name" value="PLP-dependent transferases"/>
    <property type="match status" value="1"/>
</dbReference>
<dbReference type="Gene3D" id="1.10.10.10">
    <property type="entry name" value="Winged helix-like DNA-binding domain superfamily/Winged helix DNA-binding domain"/>
    <property type="match status" value="1"/>
</dbReference>
<dbReference type="InterPro" id="IPR036390">
    <property type="entry name" value="WH_DNA-bd_sf"/>
</dbReference>
<dbReference type="CDD" id="cd07377">
    <property type="entry name" value="WHTH_GntR"/>
    <property type="match status" value="1"/>
</dbReference>
<gene>
    <name evidence="7" type="ORF">MGAD_40300</name>
</gene>
<dbReference type="InterPro" id="IPR015424">
    <property type="entry name" value="PyrdxlP-dep_Trfase"/>
</dbReference>
<dbReference type="GO" id="GO:0003677">
    <property type="term" value="F:DNA binding"/>
    <property type="evidence" value="ECO:0007669"/>
    <property type="project" value="UniProtKB-KW"/>
</dbReference>
<dbReference type="Pfam" id="PF00392">
    <property type="entry name" value="GntR"/>
    <property type="match status" value="1"/>
</dbReference>
<evidence type="ECO:0000256" key="4">
    <source>
        <dbReference type="ARBA" id="ARBA00023125"/>
    </source>
</evidence>
<dbReference type="InterPro" id="IPR015421">
    <property type="entry name" value="PyrdxlP-dep_Trfase_major"/>
</dbReference>
<dbReference type="SMART" id="SM00345">
    <property type="entry name" value="HTH_GNTR"/>
    <property type="match status" value="1"/>
</dbReference>
<dbReference type="PROSITE" id="PS50949">
    <property type="entry name" value="HTH_GNTR"/>
    <property type="match status" value="1"/>
</dbReference>
<proteinExistence type="inferred from homology"/>
<dbReference type="PRINTS" id="PR00035">
    <property type="entry name" value="HTHGNTR"/>
</dbReference>
<evidence type="ECO:0000259" key="6">
    <source>
        <dbReference type="PROSITE" id="PS50949"/>
    </source>
</evidence>
<name>A0A7I7WSF5_MYCGU</name>
<feature type="domain" description="HTH gntR-type" evidence="6">
    <location>
        <begin position="27"/>
        <end position="95"/>
    </location>
</feature>
<dbReference type="EMBL" id="AP022608">
    <property type="protein sequence ID" value="BBZ19695.1"/>
    <property type="molecule type" value="Genomic_DNA"/>
</dbReference>
<dbReference type="Proteomes" id="UP000466187">
    <property type="component" value="Chromosome"/>
</dbReference>